<keyword evidence="14" id="KW-0694">RNA-binding</keyword>
<keyword evidence="8" id="KW-0597">Phosphoprotein</keyword>
<dbReference type="PANTHER" id="PTHR23044:SF61">
    <property type="entry name" value="3'-5' EXORIBONUCLEASE 1-RELATED"/>
    <property type="match status" value="1"/>
</dbReference>
<evidence type="ECO:0000256" key="3">
    <source>
        <dbReference type="ARBA" id="ARBA00004496"/>
    </source>
</evidence>
<evidence type="ECO:0000256" key="9">
    <source>
        <dbReference type="ARBA" id="ARBA00022722"/>
    </source>
</evidence>
<evidence type="ECO:0000256" key="17">
    <source>
        <dbReference type="ARBA" id="ARBA00070944"/>
    </source>
</evidence>
<keyword evidence="10" id="KW-0479">Metal-binding</keyword>
<evidence type="ECO:0000259" key="20">
    <source>
        <dbReference type="SMART" id="SM00479"/>
    </source>
</evidence>
<dbReference type="OMA" id="MHSGQLM"/>
<evidence type="ECO:0000256" key="15">
    <source>
        <dbReference type="ARBA" id="ARBA00023158"/>
    </source>
</evidence>
<keyword evidence="15" id="KW-0943">RNA-mediated gene silencing</keyword>
<keyword evidence="6" id="KW-0963">Cytoplasm</keyword>
<dbReference type="InterPro" id="IPR051274">
    <property type="entry name" value="3-5_Exoribonuclease"/>
</dbReference>
<dbReference type="EnsemblMetazoa" id="CapteT130678">
    <property type="protein sequence ID" value="CapteP130678"/>
    <property type="gene ID" value="CapteG130678"/>
</dbReference>
<evidence type="ECO:0000256" key="5">
    <source>
        <dbReference type="ARBA" id="ARBA00012163"/>
    </source>
</evidence>
<evidence type="ECO:0000256" key="18">
    <source>
        <dbReference type="ARBA" id="ARBA00080754"/>
    </source>
</evidence>
<dbReference type="Gene3D" id="3.30.420.10">
    <property type="entry name" value="Ribonuclease H-like superfamily/Ribonuclease H"/>
    <property type="match status" value="1"/>
</dbReference>
<dbReference type="AlphaFoldDB" id="R7U5Z2"/>
<evidence type="ECO:0000313" key="24">
    <source>
        <dbReference type="Proteomes" id="UP000014760"/>
    </source>
</evidence>
<evidence type="ECO:0000256" key="10">
    <source>
        <dbReference type="ARBA" id="ARBA00022723"/>
    </source>
</evidence>
<comment type="subcellular location">
    <subcellularLocation>
        <location evidence="3">Cytoplasm</location>
    </subcellularLocation>
    <subcellularLocation>
        <location evidence="4">Nucleus</location>
        <location evidence="4">Nucleolus</location>
    </subcellularLocation>
</comment>
<dbReference type="GO" id="GO:0005730">
    <property type="term" value="C:nucleolus"/>
    <property type="evidence" value="ECO:0007669"/>
    <property type="project" value="UniProtKB-SubCell"/>
</dbReference>
<comment type="catalytic activity">
    <reaction evidence="1">
        <text>Exonucleolytic cleavage in the 3'- to 5'-direction to yield nucleoside 5'-phosphates.</text>
        <dbReference type="EC" id="3.1.13.1"/>
    </reaction>
</comment>
<dbReference type="InterPro" id="IPR036361">
    <property type="entry name" value="SAP_dom_sf"/>
</dbReference>
<dbReference type="PANTHER" id="PTHR23044">
    <property type="entry name" value="3'-5' EXONUCLEASE ERI1-RELATED"/>
    <property type="match status" value="1"/>
</dbReference>
<proteinExistence type="predicted"/>
<dbReference type="HOGENOM" id="CLU_037266_4_1_1"/>
<evidence type="ECO:0000256" key="8">
    <source>
        <dbReference type="ARBA" id="ARBA00022553"/>
    </source>
</evidence>
<dbReference type="CDD" id="cd06133">
    <property type="entry name" value="ERI-1_3'hExo_like"/>
    <property type="match status" value="1"/>
</dbReference>
<evidence type="ECO:0000256" key="19">
    <source>
        <dbReference type="SAM" id="MobiDB-lite"/>
    </source>
</evidence>
<dbReference type="GO" id="GO:0006364">
    <property type="term" value="P:rRNA processing"/>
    <property type="evidence" value="ECO:0007669"/>
    <property type="project" value="UniProtKB-KW"/>
</dbReference>
<dbReference type="FunFam" id="1.10.720.30:FF:000015">
    <property type="entry name" value="3'-5' exoribonuclease 1"/>
    <property type="match status" value="1"/>
</dbReference>
<keyword evidence="24" id="KW-1185">Reference proteome</keyword>
<evidence type="ECO:0000256" key="7">
    <source>
        <dbReference type="ARBA" id="ARBA00022552"/>
    </source>
</evidence>
<dbReference type="EMBL" id="KB307802">
    <property type="protein sequence ID" value="ELT98575.1"/>
    <property type="molecule type" value="Genomic_DNA"/>
</dbReference>
<dbReference type="GO" id="GO:0031047">
    <property type="term" value="P:regulatory ncRNA-mediated gene silencing"/>
    <property type="evidence" value="ECO:0007669"/>
    <property type="project" value="UniProtKB-KW"/>
</dbReference>
<feature type="domain" description="Exonuclease" evidence="20">
    <location>
        <begin position="80"/>
        <end position="263"/>
    </location>
</feature>
<dbReference type="InterPro" id="IPR012337">
    <property type="entry name" value="RNaseH-like_sf"/>
</dbReference>
<gene>
    <name evidence="22" type="ORF">CAPTEDRAFT_130678</name>
</gene>
<dbReference type="FunFam" id="3.30.420.10:FF:000034">
    <property type="entry name" value="3'-5' exoribonuclease 1"/>
    <property type="match status" value="1"/>
</dbReference>
<reference evidence="22 24" key="2">
    <citation type="journal article" date="2013" name="Nature">
        <title>Insights into bilaterian evolution from three spiralian genomes.</title>
        <authorList>
            <person name="Simakov O."/>
            <person name="Marletaz F."/>
            <person name="Cho S.J."/>
            <person name="Edsinger-Gonzales E."/>
            <person name="Havlak P."/>
            <person name="Hellsten U."/>
            <person name="Kuo D.H."/>
            <person name="Larsson T."/>
            <person name="Lv J."/>
            <person name="Arendt D."/>
            <person name="Savage R."/>
            <person name="Osoegawa K."/>
            <person name="de Jong P."/>
            <person name="Grimwood J."/>
            <person name="Chapman J.A."/>
            <person name="Shapiro H."/>
            <person name="Aerts A."/>
            <person name="Otillar R.P."/>
            <person name="Terry A.Y."/>
            <person name="Boore J.L."/>
            <person name="Grigoriev I.V."/>
            <person name="Lindberg D.R."/>
            <person name="Seaver E.C."/>
            <person name="Weisblat D.A."/>
            <person name="Putnam N.H."/>
            <person name="Rokhsar D.S."/>
        </authorList>
    </citation>
    <scope>NUCLEOTIDE SEQUENCE</scope>
    <source>
        <strain evidence="22 24">I ESC-2004</strain>
    </source>
</reference>
<reference evidence="23" key="3">
    <citation type="submission" date="2015-06" db="UniProtKB">
        <authorList>
            <consortium name="EnsemblMetazoa"/>
        </authorList>
    </citation>
    <scope>IDENTIFICATION</scope>
</reference>
<accession>R7U5Z2</accession>
<comment type="cofactor">
    <cofactor evidence="2">
        <name>Mg(2+)</name>
        <dbReference type="ChEBI" id="CHEBI:18420"/>
    </cofactor>
</comment>
<evidence type="ECO:0000256" key="2">
    <source>
        <dbReference type="ARBA" id="ARBA00001946"/>
    </source>
</evidence>
<keyword evidence="11" id="KW-0378">Hydrolase</keyword>
<organism evidence="22">
    <name type="scientific">Capitella teleta</name>
    <name type="common">Polychaete worm</name>
    <dbReference type="NCBI Taxonomy" id="283909"/>
    <lineage>
        <taxon>Eukaryota</taxon>
        <taxon>Metazoa</taxon>
        <taxon>Spiralia</taxon>
        <taxon>Lophotrochozoa</taxon>
        <taxon>Annelida</taxon>
        <taxon>Polychaeta</taxon>
        <taxon>Sedentaria</taxon>
        <taxon>Scolecida</taxon>
        <taxon>Capitellidae</taxon>
        <taxon>Capitella</taxon>
    </lineage>
</organism>
<dbReference type="InterPro" id="IPR013520">
    <property type="entry name" value="Ribonucl_H"/>
</dbReference>
<dbReference type="InterPro" id="IPR003034">
    <property type="entry name" value="SAP_dom"/>
</dbReference>
<dbReference type="InterPro" id="IPR036397">
    <property type="entry name" value="RNaseH_sf"/>
</dbReference>
<dbReference type="SUPFAM" id="SSF53098">
    <property type="entry name" value="Ribonuclease H-like"/>
    <property type="match status" value="1"/>
</dbReference>
<evidence type="ECO:0000256" key="6">
    <source>
        <dbReference type="ARBA" id="ARBA00022490"/>
    </source>
</evidence>
<reference evidence="24" key="1">
    <citation type="submission" date="2012-12" db="EMBL/GenBank/DDBJ databases">
        <authorList>
            <person name="Hellsten U."/>
            <person name="Grimwood J."/>
            <person name="Chapman J.A."/>
            <person name="Shapiro H."/>
            <person name="Aerts A."/>
            <person name="Otillar R.P."/>
            <person name="Terry A.Y."/>
            <person name="Boore J.L."/>
            <person name="Simakov O."/>
            <person name="Marletaz F."/>
            <person name="Cho S.-J."/>
            <person name="Edsinger-Gonzales E."/>
            <person name="Havlak P."/>
            <person name="Kuo D.-H."/>
            <person name="Larsson T."/>
            <person name="Lv J."/>
            <person name="Arendt D."/>
            <person name="Savage R."/>
            <person name="Osoegawa K."/>
            <person name="de Jong P."/>
            <person name="Lindberg D.R."/>
            <person name="Seaver E.C."/>
            <person name="Weisblat D.A."/>
            <person name="Putnam N.H."/>
            <person name="Grigoriev I.V."/>
            <person name="Rokhsar D.S."/>
        </authorList>
    </citation>
    <scope>NUCLEOTIDE SEQUENCE</scope>
    <source>
        <strain evidence="24">I ESC-2004</strain>
    </source>
</reference>
<dbReference type="STRING" id="283909.R7U5Z2"/>
<dbReference type="Gene3D" id="1.10.720.30">
    <property type="entry name" value="SAP domain"/>
    <property type="match status" value="1"/>
</dbReference>
<evidence type="ECO:0000256" key="1">
    <source>
        <dbReference type="ARBA" id="ARBA00001849"/>
    </source>
</evidence>
<keyword evidence="16" id="KW-0539">Nucleus</keyword>
<evidence type="ECO:0000259" key="21">
    <source>
        <dbReference type="SMART" id="SM00513"/>
    </source>
</evidence>
<name>R7U5Z2_CAPTE</name>
<keyword evidence="9" id="KW-0540">Nuclease</keyword>
<keyword evidence="7" id="KW-0698">rRNA processing</keyword>
<evidence type="ECO:0000256" key="4">
    <source>
        <dbReference type="ARBA" id="ARBA00004604"/>
    </source>
</evidence>
<evidence type="ECO:0000256" key="11">
    <source>
        <dbReference type="ARBA" id="ARBA00022801"/>
    </source>
</evidence>
<dbReference type="GO" id="GO:0005737">
    <property type="term" value="C:cytoplasm"/>
    <property type="evidence" value="ECO:0007669"/>
    <property type="project" value="UniProtKB-SubCell"/>
</dbReference>
<keyword evidence="12" id="KW-0269">Exonuclease</keyword>
<dbReference type="SUPFAM" id="SSF68906">
    <property type="entry name" value="SAP domain"/>
    <property type="match status" value="1"/>
</dbReference>
<dbReference type="OrthoDB" id="448399at2759"/>
<dbReference type="SMART" id="SM00513">
    <property type="entry name" value="SAP"/>
    <property type="match status" value="1"/>
</dbReference>
<feature type="domain" description="SAP" evidence="21">
    <location>
        <begin position="26"/>
        <end position="60"/>
    </location>
</feature>
<dbReference type="Pfam" id="PF00929">
    <property type="entry name" value="RNase_T"/>
    <property type="match status" value="1"/>
</dbReference>
<dbReference type="Pfam" id="PF02037">
    <property type="entry name" value="SAP"/>
    <property type="match status" value="1"/>
</dbReference>
<evidence type="ECO:0000256" key="16">
    <source>
        <dbReference type="ARBA" id="ARBA00023242"/>
    </source>
</evidence>
<evidence type="ECO:0000256" key="12">
    <source>
        <dbReference type="ARBA" id="ARBA00022839"/>
    </source>
</evidence>
<evidence type="ECO:0000313" key="22">
    <source>
        <dbReference type="EMBL" id="ELT98575.1"/>
    </source>
</evidence>
<evidence type="ECO:0000313" key="23">
    <source>
        <dbReference type="EnsemblMetazoa" id="CapteP130678"/>
    </source>
</evidence>
<dbReference type="GO" id="GO:0003723">
    <property type="term" value="F:RNA binding"/>
    <property type="evidence" value="ECO:0007669"/>
    <property type="project" value="UniProtKB-KW"/>
</dbReference>
<keyword evidence="13" id="KW-0460">Magnesium</keyword>
<feature type="region of interest" description="Disordered" evidence="19">
    <location>
        <begin position="307"/>
        <end position="328"/>
    </location>
</feature>
<dbReference type="EMBL" id="AMQN01010430">
    <property type="status" value="NOT_ANNOTATED_CDS"/>
    <property type="molecule type" value="Genomic_DNA"/>
</dbReference>
<dbReference type="InterPro" id="IPR047201">
    <property type="entry name" value="ERI-1_3'hExo-like"/>
</dbReference>
<evidence type="ECO:0000256" key="13">
    <source>
        <dbReference type="ARBA" id="ARBA00022842"/>
    </source>
</evidence>
<dbReference type="SMART" id="SM00479">
    <property type="entry name" value="EXOIII"/>
    <property type="match status" value="1"/>
</dbReference>
<evidence type="ECO:0000256" key="14">
    <source>
        <dbReference type="ARBA" id="ARBA00022884"/>
    </source>
</evidence>
<sequence>MASKEENGKKYDHPVYKKISRLNGDINRMSRDELKERLESLHLNSRGVKEVLKKRLKAHYKRHRLQTEGLSTEDPQYYDFYLVVDFEATCEDSHTWPHEIIEFPIVVIDGKTHQVVDEFHSYVRPTINPVLTDFCISLTGISQDQVDSSPLFPEVLTSVESWLHRNKYCGKGVRSAFVTDGPWDMSRFMYLQCKHSNLAFPRWANTWVNIRKTYCNFYHFKRTSLRKMLENMGMSFEGRPHCGLDDTRNIARIAQRMLQDGSPLNVNERLFGPKLKSGESLEEVEIEVRGDGSSGLEKDLAALSVTAAASDPESDHEDLLSYYSLQKS</sequence>
<dbReference type="Proteomes" id="UP000014760">
    <property type="component" value="Unassembled WGS sequence"/>
</dbReference>
<protein>
    <recommendedName>
        <fullName evidence="17">3'-5' exoribonuclease 1</fullName>
        <ecNumber evidence="5">3.1.13.1</ecNumber>
    </recommendedName>
    <alternativeName>
        <fullName evidence="18">Histone mRNA 3'-exonuclease 1</fullName>
    </alternativeName>
</protein>
<dbReference type="GO" id="GO:0046872">
    <property type="term" value="F:metal ion binding"/>
    <property type="evidence" value="ECO:0007669"/>
    <property type="project" value="UniProtKB-KW"/>
</dbReference>
<dbReference type="GO" id="GO:0008859">
    <property type="term" value="F:exoribonuclease II activity"/>
    <property type="evidence" value="ECO:0007669"/>
    <property type="project" value="UniProtKB-EC"/>
</dbReference>
<dbReference type="EC" id="3.1.13.1" evidence="5"/>